<evidence type="ECO:0000259" key="9">
    <source>
        <dbReference type="Pfam" id="PF23598"/>
    </source>
</evidence>
<keyword evidence="4" id="KW-0067">ATP-binding</keyword>
<feature type="region of interest" description="Disordered" evidence="5">
    <location>
        <begin position="753"/>
        <end position="780"/>
    </location>
</feature>
<dbReference type="InterPro" id="IPR002182">
    <property type="entry name" value="NB-ARC"/>
</dbReference>
<evidence type="ECO:0000313" key="11">
    <source>
        <dbReference type="Proteomes" id="UP000594261"/>
    </source>
</evidence>
<dbReference type="InterPro" id="IPR042197">
    <property type="entry name" value="Apaf_helical"/>
</dbReference>
<keyword evidence="1" id="KW-0677">Repeat</keyword>
<dbReference type="SUPFAM" id="SSF52058">
    <property type="entry name" value="L domain-like"/>
    <property type="match status" value="1"/>
</dbReference>
<evidence type="ECO:0000256" key="5">
    <source>
        <dbReference type="SAM" id="MobiDB-lite"/>
    </source>
</evidence>
<dbReference type="Gene3D" id="1.20.5.4130">
    <property type="match status" value="1"/>
</dbReference>
<name>A0A7N2LWB7_QUELO</name>
<dbReference type="Pfam" id="PF18052">
    <property type="entry name" value="Rx_N"/>
    <property type="match status" value="1"/>
</dbReference>
<dbReference type="OMA" id="IMPINDC"/>
<evidence type="ECO:0000313" key="10">
    <source>
        <dbReference type="EnsemblPlants" id="QL05p088629:mrna"/>
    </source>
</evidence>
<dbReference type="InterPro" id="IPR055414">
    <property type="entry name" value="LRR_R13L4/SHOC2-like"/>
</dbReference>
<accession>A0A7N2LWB7</accession>
<dbReference type="GO" id="GO:0005524">
    <property type="term" value="F:ATP binding"/>
    <property type="evidence" value="ECO:0007669"/>
    <property type="project" value="UniProtKB-KW"/>
</dbReference>
<dbReference type="Gene3D" id="1.10.8.430">
    <property type="entry name" value="Helical domain of apoptotic protease-activating factors"/>
    <property type="match status" value="1"/>
</dbReference>
<feature type="domain" description="Disease resistance R13L4/SHOC-2-like LRR" evidence="9">
    <location>
        <begin position="571"/>
        <end position="893"/>
    </location>
</feature>
<evidence type="ECO:0000256" key="3">
    <source>
        <dbReference type="ARBA" id="ARBA00022821"/>
    </source>
</evidence>
<dbReference type="InterPro" id="IPR058922">
    <property type="entry name" value="WHD_DRP"/>
</dbReference>
<dbReference type="InParanoid" id="A0A7N2LWB7"/>
<dbReference type="SUPFAM" id="SSF52540">
    <property type="entry name" value="P-loop containing nucleoside triphosphate hydrolases"/>
    <property type="match status" value="1"/>
</dbReference>
<reference evidence="10" key="2">
    <citation type="submission" date="2021-01" db="UniProtKB">
        <authorList>
            <consortium name="EnsemblPlants"/>
        </authorList>
    </citation>
    <scope>IDENTIFICATION</scope>
</reference>
<dbReference type="Pfam" id="PF00931">
    <property type="entry name" value="NB-ARC"/>
    <property type="match status" value="1"/>
</dbReference>
<dbReference type="EnsemblPlants" id="QL05p088629:mrna">
    <property type="protein sequence ID" value="QL05p088629:mrna"/>
    <property type="gene ID" value="QL05p088629"/>
</dbReference>
<dbReference type="GO" id="GO:0006952">
    <property type="term" value="P:defense response"/>
    <property type="evidence" value="ECO:0007669"/>
    <property type="project" value="UniProtKB-KW"/>
</dbReference>
<dbReference type="PANTHER" id="PTHR36766:SF45">
    <property type="entry name" value="NB-ARC DOMAIN-CONTAINING PROTEIN"/>
    <property type="match status" value="1"/>
</dbReference>
<dbReference type="Gene3D" id="3.80.10.10">
    <property type="entry name" value="Ribonuclease Inhibitor"/>
    <property type="match status" value="2"/>
</dbReference>
<dbReference type="Proteomes" id="UP000594261">
    <property type="component" value="Chromosome 5"/>
</dbReference>
<dbReference type="PANTHER" id="PTHR36766">
    <property type="entry name" value="PLANT BROAD-SPECTRUM MILDEW RESISTANCE PROTEIN RPW8"/>
    <property type="match status" value="1"/>
</dbReference>
<evidence type="ECO:0000256" key="4">
    <source>
        <dbReference type="ARBA" id="ARBA00022840"/>
    </source>
</evidence>
<evidence type="ECO:0000259" key="7">
    <source>
        <dbReference type="Pfam" id="PF18052"/>
    </source>
</evidence>
<feature type="domain" description="Disease resistance N-terminal" evidence="7">
    <location>
        <begin position="12"/>
        <end position="97"/>
    </location>
</feature>
<dbReference type="Pfam" id="PF23559">
    <property type="entry name" value="WHD_DRP"/>
    <property type="match status" value="1"/>
</dbReference>
<evidence type="ECO:0000259" key="6">
    <source>
        <dbReference type="Pfam" id="PF00931"/>
    </source>
</evidence>
<evidence type="ECO:0000256" key="1">
    <source>
        <dbReference type="ARBA" id="ARBA00022737"/>
    </source>
</evidence>
<keyword evidence="2" id="KW-0547">Nucleotide-binding</keyword>
<dbReference type="Gene3D" id="1.10.10.10">
    <property type="entry name" value="Winged helix-like DNA-binding domain superfamily/Winged helix DNA-binding domain"/>
    <property type="match status" value="1"/>
</dbReference>
<sequence length="1058" mass="122400">MADALLSLATDLLKQLGSIAVQQAQQQINLIVGVDEEIQKFSDSFRIVQAMLNDVEKRQSTDAAVKLWLDQLRDVYYMMDDVLDKWDTARIKSEIQKEEERAAALKKKKVPCSFFPSLSCCFGQVDNLSLRHEIGHMIENLKQTLDDILGDKVKYGFDLTRHSHVEVERPTTTSFVDVSDIIGRDNYRDELLSNLLGVGGQEERNPHIISLVGMGGIGKSTLAQLAYNHSEIQVHFELKIWICVSDPFDQCKVAKAIVQEVDPKHESLNKVTEFQTLLREINNLIGKKKFFLVLDDVWTDNFTKWESFRKVLKCGAQGSRILVTTRKNSVAEMMESSHTINLGVLSLDDCWLMFSKIAFSNKDLHQRRDLEELGKKLANKCKGLPLAVKTLGSHMRGKRSKEEWERVLYNNLWEVEDIEKGLLGPLLLSYNELSLSEKQCFLYCVAFEKDHQFNRLELIIHWMAQGYINSKGNMEMEDVAEEYFKKLAMCSFFQDFEKDKNNGRIESCKMHDIVHDFAQSMTKDVCLTIKGDGEVNINFKRARQLSLRVKEIFPESIYEAKNLRFLNLVYMSSQIVQPKLFDNLACLRTLHLSQSTLELPNEVEKLIHLRYLKLSCYYNFKLPESICNLCNLQSLDVSECRELKKLPQGIGKLINLRHLLFSDRGVGIESFPKGIERLTCLKTLTCFPVGGKGKEICELGELEHLNHIQGKLQIYGLSNVVDFGAIENTLKKKNHLRDLWLLFNTFEEFHSKFEKEEEEEEETKKKKEEEEEETEEERRRKMEKDVAILNALEPPPRLESLHIYYYTGTTMYPNWMMSKLTYLKSLMIEFCPNLEQLPPLGKLPLLEELWIEYNSMIRKVGDEVLGIDIEEEELSESSKDIIIFPNLKSLEFRYLKEWEEWSGMGGTIEEEEEKDNSANAFVTNNTPKIQIMPLLHSLKFDECPKLKSLPDYLRNTPLKKLEISGSPILEQRCERGRGDYWPNISHIPNIRFDYEYVQRDDQLPESIDSEMHDDVVEVDKIEDSNREEDDGAGFEADEQVVELNIDEGNLGIWTVRGR</sequence>
<dbReference type="FunFam" id="3.40.50.300:FF:001091">
    <property type="entry name" value="Probable disease resistance protein At1g61300"/>
    <property type="match status" value="1"/>
</dbReference>
<proteinExistence type="predicted"/>
<feature type="domain" description="Disease resistance protein winged helix" evidence="8">
    <location>
        <begin position="447"/>
        <end position="518"/>
    </location>
</feature>
<dbReference type="FunFam" id="1.10.10.10:FF:000322">
    <property type="entry name" value="Probable disease resistance protein At1g63360"/>
    <property type="match status" value="1"/>
</dbReference>
<evidence type="ECO:0000256" key="2">
    <source>
        <dbReference type="ARBA" id="ARBA00022741"/>
    </source>
</evidence>
<evidence type="ECO:0000259" key="8">
    <source>
        <dbReference type="Pfam" id="PF23559"/>
    </source>
</evidence>
<dbReference type="InterPro" id="IPR027417">
    <property type="entry name" value="P-loop_NTPase"/>
</dbReference>
<dbReference type="InterPro" id="IPR041118">
    <property type="entry name" value="Rx_N"/>
</dbReference>
<dbReference type="GO" id="GO:0043531">
    <property type="term" value="F:ADP binding"/>
    <property type="evidence" value="ECO:0007669"/>
    <property type="project" value="InterPro"/>
</dbReference>
<dbReference type="PRINTS" id="PR00364">
    <property type="entry name" value="DISEASERSIST"/>
</dbReference>
<organism evidence="10 11">
    <name type="scientific">Quercus lobata</name>
    <name type="common">Valley oak</name>
    <dbReference type="NCBI Taxonomy" id="97700"/>
    <lineage>
        <taxon>Eukaryota</taxon>
        <taxon>Viridiplantae</taxon>
        <taxon>Streptophyta</taxon>
        <taxon>Embryophyta</taxon>
        <taxon>Tracheophyta</taxon>
        <taxon>Spermatophyta</taxon>
        <taxon>Magnoliopsida</taxon>
        <taxon>eudicotyledons</taxon>
        <taxon>Gunneridae</taxon>
        <taxon>Pentapetalae</taxon>
        <taxon>rosids</taxon>
        <taxon>fabids</taxon>
        <taxon>Fagales</taxon>
        <taxon>Fagaceae</taxon>
        <taxon>Quercus</taxon>
    </lineage>
</organism>
<dbReference type="EMBL" id="LRBV02000005">
    <property type="status" value="NOT_ANNOTATED_CDS"/>
    <property type="molecule type" value="Genomic_DNA"/>
</dbReference>
<dbReference type="AlphaFoldDB" id="A0A7N2LWB7"/>
<dbReference type="GO" id="GO:0051707">
    <property type="term" value="P:response to other organism"/>
    <property type="evidence" value="ECO:0007669"/>
    <property type="project" value="UniProtKB-ARBA"/>
</dbReference>
<reference evidence="10 11" key="1">
    <citation type="journal article" date="2016" name="G3 (Bethesda)">
        <title>First Draft Assembly and Annotation of the Genome of a California Endemic Oak Quercus lobata Nee (Fagaceae).</title>
        <authorList>
            <person name="Sork V.L."/>
            <person name="Fitz-Gibbon S.T."/>
            <person name="Puiu D."/>
            <person name="Crepeau M."/>
            <person name="Gugger P.F."/>
            <person name="Sherman R."/>
            <person name="Stevens K."/>
            <person name="Langley C.H."/>
            <person name="Pellegrini M."/>
            <person name="Salzberg S.L."/>
        </authorList>
    </citation>
    <scope>NUCLEOTIDE SEQUENCE [LARGE SCALE GENOMIC DNA]</scope>
    <source>
        <strain evidence="10 11">cv. SW786</strain>
    </source>
</reference>
<dbReference type="InterPro" id="IPR032675">
    <property type="entry name" value="LRR_dom_sf"/>
</dbReference>
<dbReference type="Gramene" id="QL05p088629:mrna">
    <property type="protein sequence ID" value="QL05p088629:mrna"/>
    <property type="gene ID" value="QL05p088629"/>
</dbReference>
<dbReference type="InterPro" id="IPR036388">
    <property type="entry name" value="WH-like_DNA-bd_sf"/>
</dbReference>
<dbReference type="Gene3D" id="3.40.50.300">
    <property type="entry name" value="P-loop containing nucleotide triphosphate hydrolases"/>
    <property type="match status" value="1"/>
</dbReference>
<keyword evidence="3" id="KW-0611">Plant defense</keyword>
<protein>
    <submittedName>
        <fullName evidence="10">Uncharacterized protein</fullName>
    </submittedName>
</protein>
<keyword evidence="11" id="KW-1185">Reference proteome</keyword>
<dbReference type="Pfam" id="PF23598">
    <property type="entry name" value="LRR_14"/>
    <property type="match status" value="1"/>
</dbReference>
<feature type="domain" description="NB-ARC" evidence="6">
    <location>
        <begin position="202"/>
        <end position="363"/>
    </location>
</feature>